<dbReference type="InterPro" id="IPR019734">
    <property type="entry name" value="TPR_rpt"/>
</dbReference>
<dbReference type="InterPro" id="IPR011990">
    <property type="entry name" value="TPR-like_helical_dom_sf"/>
</dbReference>
<dbReference type="Proteomes" id="UP000772151">
    <property type="component" value="Unassembled WGS sequence"/>
</dbReference>
<dbReference type="SUPFAM" id="SSF81901">
    <property type="entry name" value="HCP-like"/>
    <property type="match status" value="1"/>
</dbReference>
<dbReference type="AlphaFoldDB" id="A0A927ZRJ1"/>
<dbReference type="SMART" id="SM00671">
    <property type="entry name" value="SEL1"/>
    <property type="match status" value="5"/>
</dbReference>
<proteinExistence type="predicted"/>
<dbReference type="RefSeq" id="WP_303670421.1">
    <property type="nucleotide sequence ID" value="NZ_SVCA01000016.1"/>
</dbReference>
<protein>
    <submittedName>
        <fullName evidence="1">Sel1 repeat family protein</fullName>
    </submittedName>
</protein>
<dbReference type="Gene3D" id="1.25.40.10">
    <property type="entry name" value="Tetratricopeptide repeat domain"/>
    <property type="match status" value="1"/>
</dbReference>
<dbReference type="EMBL" id="SVCA01000016">
    <property type="protein sequence ID" value="MBE6086309.1"/>
    <property type="molecule type" value="Genomic_DNA"/>
</dbReference>
<dbReference type="Pfam" id="PF08238">
    <property type="entry name" value="Sel1"/>
    <property type="match status" value="5"/>
</dbReference>
<dbReference type="InterPro" id="IPR006597">
    <property type="entry name" value="Sel1-like"/>
</dbReference>
<dbReference type="PANTHER" id="PTHR11102:SF160">
    <property type="entry name" value="ERAD-ASSOCIATED E3 UBIQUITIN-PROTEIN LIGASE COMPONENT HRD3"/>
    <property type="match status" value="1"/>
</dbReference>
<sequence length="191" mass="21254">MSKADEFMELGAQAEDNGEIQDAIKYYQAAADAGDTDGLASIGLLYQYGTGVKESFDTALEWFQKVIDAGDMDGYWLKGNAYKEIGDYESAVKCYEIAIEKGGNCKYYAIYDLAQAYHYGEGKEKSFAKALELYHQSADNGETVAMLALGDLFRQGDIVRQDNASAIYWYRKARDAGSEEAEERLNEINSN</sequence>
<name>A0A927ZRJ1_SELRU</name>
<dbReference type="PANTHER" id="PTHR11102">
    <property type="entry name" value="SEL-1-LIKE PROTEIN"/>
    <property type="match status" value="1"/>
</dbReference>
<dbReference type="InterPro" id="IPR050767">
    <property type="entry name" value="Sel1_AlgK"/>
</dbReference>
<reference evidence="1" key="1">
    <citation type="submission" date="2019-04" db="EMBL/GenBank/DDBJ databases">
        <title>Evolution of Biomass-Degrading Anaerobic Consortia Revealed by Metagenomics.</title>
        <authorList>
            <person name="Peng X."/>
        </authorList>
    </citation>
    <scope>NUCLEOTIDE SEQUENCE</scope>
    <source>
        <strain evidence="1">SIG242</strain>
    </source>
</reference>
<gene>
    <name evidence="1" type="ORF">E7203_12840</name>
</gene>
<comment type="caution">
    <text evidence="1">The sequence shown here is derived from an EMBL/GenBank/DDBJ whole genome shotgun (WGS) entry which is preliminary data.</text>
</comment>
<organism evidence="1 2">
    <name type="scientific">Selenomonas ruminantium</name>
    <dbReference type="NCBI Taxonomy" id="971"/>
    <lineage>
        <taxon>Bacteria</taxon>
        <taxon>Bacillati</taxon>
        <taxon>Bacillota</taxon>
        <taxon>Negativicutes</taxon>
        <taxon>Selenomonadales</taxon>
        <taxon>Selenomonadaceae</taxon>
        <taxon>Selenomonas</taxon>
    </lineage>
</organism>
<accession>A0A927ZRJ1</accession>
<evidence type="ECO:0000313" key="2">
    <source>
        <dbReference type="Proteomes" id="UP000772151"/>
    </source>
</evidence>
<dbReference type="SMART" id="SM00028">
    <property type="entry name" value="TPR"/>
    <property type="match status" value="2"/>
</dbReference>
<evidence type="ECO:0000313" key="1">
    <source>
        <dbReference type="EMBL" id="MBE6086309.1"/>
    </source>
</evidence>